<feature type="transmembrane region" description="Helical" evidence="2">
    <location>
        <begin position="176"/>
        <end position="197"/>
    </location>
</feature>
<dbReference type="GO" id="GO:0005886">
    <property type="term" value="C:plasma membrane"/>
    <property type="evidence" value="ECO:0007669"/>
    <property type="project" value="TreeGrafter"/>
</dbReference>
<comment type="similarity">
    <text evidence="1">Belongs to the peptidase A24 family.</text>
</comment>
<dbReference type="Proteomes" id="UP000238322">
    <property type="component" value="Unassembled WGS sequence"/>
</dbReference>
<name>A0A2S8FS61_9BACT</name>
<proteinExistence type="inferred from homology"/>
<feature type="transmembrane region" description="Helical" evidence="2">
    <location>
        <begin position="145"/>
        <end position="164"/>
    </location>
</feature>
<feature type="transmembrane region" description="Helical" evidence="2">
    <location>
        <begin position="384"/>
        <end position="403"/>
    </location>
</feature>
<feature type="transmembrane region" description="Helical" evidence="2">
    <location>
        <begin position="25"/>
        <end position="47"/>
    </location>
</feature>
<dbReference type="Pfam" id="PF01478">
    <property type="entry name" value="Peptidase_A24"/>
    <property type="match status" value="1"/>
</dbReference>
<reference evidence="4 5" key="1">
    <citation type="submission" date="2018-02" db="EMBL/GenBank/DDBJ databases">
        <title>Comparative genomes isolates from brazilian mangrove.</title>
        <authorList>
            <person name="Araujo J.E."/>
            <person name="Taketani R.G."/>
            <person name="Silva M.C.P."/>
            <person name="Loureco M.V."/>
            <person name="Andreote F.D."/>
        </authorList>
    </citation>
    <scope>NUCLEOTIDE SEQUENCE [LARGE SCALE GENOMIC DNA]</scope>
    <source>
        <strain evidence="4 5">Hex-1 MGV</strain>
    </source>
</reference>
<protein>
    <recommendedName>
        <fullName evidence="3">Prepilin type IV endopeptidase peptidase domain-containing protein</fullName>
    </recommendedName>
</protein>
<accession>A0A2S8FS61</accession>
<dbReference type="Gene3D" id="1.20.120.1220">
    <property type="match status" value="1"/>
</dbReference>
<feature type="transmembrane region" description="Helical" evidence="2">
    <location>
        <begin position="359"/>
        <end position="377"/>
    </location>
</feature>
<gene>
    <name evidence="4" type="ORF">C5Y83_14360</name>
</gene>
<keyword evidence="2" id="KW-0472">Membrane</keyword>
<dbReference type="GO" id="GO:0006465">
    <property type="term" value="P:signal peptide processing"/>
    <property type="evidence" value="ECO:0007669"/>
    <property type="project" value="TreeGrafter"/>
</dbReference>
<feature type="transmembrane region" description="Helical" evidence="2">
    <location>
        <begin position="103"/>
        <end position="125"/>
    </location>
</feature>
<dbReference type="PANTHER" id="PTHR30487:SF0">
    <property type="entry name" value="PREPILIN LEADER PEPTIDASE_N-METHYLTRANSFERASE-RELATED"/>
    <property type="match status" value="1"/>
</dbReference>
<organism evidence="4 5">
    <name type="scientific">Blastopirellula marina</name>
    <dbReference type="NCBI Taxonomy" id="124"/>
    <lineage>
        <taxon>Bacteria</taxon>
        <taxon>Pseudomonadati</taxon>
        <taxon>Planctomycetota</taxon>
        <taxon>Planctomycetia</taxon>
        <taxon>Pirellulales</taxon>
        <taxon>Pirellulaceae</taxon>
        <taxon>Blastopirellula</taxon>
    </lineage>
</organism>
<feature type="transmembrane region" description="Helical" evidence="2">
    <location>
        <begin position="335"/>
        <end position="353"/>
    </location>
</feature>
<keyword evidence="2" id="KW-0812">Transmembrane</keyword>
<dbReference type="PANTHER" id="PTHR30487">
    <property type="entry name" value="TYPE 4 PREPILIN-LIKE PROTEINS LEADER PEPTIDE-PROCESSING ENZYME"/>
    <property type="match status" value="1"/>
</dbReference>
<evidence type="ECO:0000313" key="4">
    <source>
        <dbReference type="EMBL" id="PQO34684.1"/>
    </source>
</evidence>
<feature type="transmembrane region" description="Helical" evidence="2">
    <location>
        <begin position="276"/>
        <end position="297"/>
    </location>
</feature>
<dbReference type="EMBL" id="PUHY01000010">
    <property type="protein sequence ID" value="PQO34684.1"/>
    <property type="molecule type" value="Genomic_DNA"/>
</dbReference>
<dbReference type="InterPro" id="IPR000045">
    <property type="entry name" value="Prepilin_IV_endopep_pep"/>
</dbReference>
<keyword evidence="2" id="KW-1133">Transmembrane helix</keyword>
<sequence length="448" mass="50863">MPSWPSFPGNLHRKNRDVAWWDNLVTLWVGIPMQFRLILLFFIGAVVGGQINRAVYRWTWHPKQYDPWTPPHPDAPKRNLFDKVPIFGWLGLARESKVHGTAYWVQPLLIELGCAFFFAWYYHWVIGENLVPPTVNVPLAAAQSHAIYLQHMILIVFMTIATFVDFDSRTIPDYVTVPGFLIGLVLCWLLPFVGLPIPDGPNFFGLPDRPQLEAIPLHAAILSDWPESWNGAGALAFALFLVAGWWFALCPKLVWWRGGVTKFVRYLFASFARYSLNWQYLGMLVLLLVFVGVAWSLGGPDVWRAVFTGLLGMAFAGMLIWLVRIFASAAMGQEAMGFGDVTLMCMIGVYIGWQPVMVIFFMAPFIACVFALINYLLTGDAYLAYGPYLCIGTLLTMIFWSPLWQHYGPLLSLGWILPALFLALPMVLGAMLMAWVWFKFRFIYPDEG</sequence>
<evidence type="ECO:0000259" key="3">
    <source>
        <dbReference type="Pfam" id="PF01478"/>
    </source>
</evidence>
<evidence type="ECO:0000256" key="1">
    <source>
        <dbReference type="ARBA" id="ARBA00005801"/>
    </source>
</evidence>
<dbReference type="GO" id="GO:0004190">
    <property type="term" value="F:aspartic-type endopeptidase activity"/>
    <property type="evidence" value="ECO:0007669"/>
    <property type="project" value="InterPro"/>
</dbReference>
<comment type="caution">
    <text evidence="4">The sequence shown here is derived from an EMBL/GenBank/DDBJ whole genome shotgun (WGS) entry which is preliminary data.</text>
</comment>
<feature type="transmembrane region" description="Helical" evidence="2">
    <location>
        <begin position="303"/>
        <end position="323"/>
    </location>
</feature>
<feature type="domain" description="Prepilin type IV endopeptidase peptidase" evidence="3">
    <location>
        <begin position="281"/>
        <end position="372"/>
    </location>
</feature>
<dbReference type="InterPro" id="IPR050882">
    <property type="entry name" value="Prepilin_peptidase/N-MTase"/>
</dbReference>
<feature type="transmembrane region" description="Helical" evidence="2">
    <location>
        <begin position="415"/>
        <end position="438"/>
    </location>
</feature>
<evidence type="ECO:0000256" key="2">
    <source>
        <dbReference type="SAM" id="Phobius"/>
    </source>
</evidence>
<dbReference type="AlphaFoldDB" id="A0A2S8FS61"/>
<feature type="transmembrane region" description="Helical" evidence="2">
    <location>
        <begin position="232"/>
        <end position="255"/>
    </location>
</feature>
<evidence type="ECO:0000313" key="5">
    <source>
        <dbReference type="Proteomes" id="UP000238322"/>
    </source>
</evidence>